<organism evidence="10 11">
    <name type="scientific">Anaeromyxobacter oryzae</name>
    <dbReference type="NCBI Taxonomy" id="2918170"/>
    <lineage>
        <taxon>Bacteria</taxon>
        <taxon>Pseudomonadati</taxon>
        <taxon>Myxococcota</taxon>
        <taxon>Myxococcia</taxon>
        <taxon>Myxococcales</taxon>
        <taxon>Cystobacterineae</taxon>
        <taxon>Anaeromyxobacteraceae</taxon>
        <taxon>Anaeromyxobacter</taxon>
    </lineage>
</organism>
<accession>A0ABN6N1K9</accession>
<evidence type="ECO:0000256" key="7">
    <source>
        <dbReference type="ARBA" id="ARBA00035136"/>
    </source>
</evidence>
<dbReference type="InterPro" id="IPR036510">
    <property type="entry name" value="Ribosomal_bS20_sf"/>
</dbReference>
<dbReference type="Gene3D" id="1.20.58.110">
    <property type="entry name" value="Ribosomal protein S20"/>
    <property type="match status" value="1"/>
</dbReference>
<evidence type="ECO:0000256" key="9">
    <source>
        <dbReference type="SAM" id="MobiDB-lite"/>
    </source>
</evidence>
<evidence type="ECO:0000256" key="2">
    <source>
        <dbReference type="ARBA" id="ARBA00007634"/>
    </source>
</evidence>
<evidence type="ECO:0000256" key="3">
    <source>
        <dbReference type="ARBA" id="ARBA00022730"/>
    </source>
</evidence>
<proteinExistence type="inferred from homology"/>
<keyword evidence="3 8" id="KW-0699">rRNA-binding</keyword>
<protein>
    <recommendedName>
        <fullName evidence="7 8">Small ribosomal subunit protein bS20</fullName>
    </recommendedName>
</protein>
<evidence type="ECO:0000313" key="11">
    <source>
        <dbReference type="Proteomes" id="UP001162891"/>
    </source>
</evidence>
<reference evidence="11" key="1">
    <citation type="journal article" date="2022" name="Int. J. Syst. Evol. Microbiol.">
        <title>Anaeromyxobacter oryzae sp. nov., Anaeromyxobacter diazotrophicus sp. nov. and Anaeromyxobacter paludicola sp. nov., isolated from paddy soils.</title>
        <authorList>
            <person name="Itoh H."/>
            <person name="Xu Z."/>
            <person name="Mise K."/>
            <person name="Masuda Y."/>
            <person name="Ushijima N."/>
            <person name="Hayakawa C."/>
            <person name="Shiratori Y."/>
            <person name="Senoo K."/>
        </authorList>
    </citation>
    <scope>NUCLEOTIDE SEQUENCE [LARGE SCALE GENOMIC DNA]</scope>
    <source>
        <strain evidence="11">Red232</strain>
    </source>
</reference>
<evidence type="ECO:0000256" key="8">
    <source>
        <dbReference type="HAMAP-Rule" id="MF_00500"/>
    </source>
</evidence>
<dbReference type="EMBL" id="AP025591">
    <property type="protein sequence ID" value="BDG05902.1"/>
    <property type="molecule type" value="Genomic_DNA"/>
</dbReference>
<dbReference type="RefSeq" id="WP_248355098.1">
    <property type="nucleotide sequence ID" value="NZ_AP025591.1"/>
</dbReference>
<dbReference type="NCBIfam" id="TIGR00029">
    <property type="entry name" value="S20"/>
    <property type="match status" value="1"/>
</dbReference>
<comment type="similarity">
    <text evidence="2 8">Belongs to the bacterial ribosomal protein bS20 family.</text>
</comment>
<evidence type="ECO:0000256" key="6">
    <source>
        <dbReference type="ARBA" id="ARBA00023274"/>
    </source>
</evidence>
<comment type="function">
    <text evidence="1 8">Binds directly to 16S ribosomal RNA.</text>
</comment>
<dbReference type="HAMAP" id="MF_00500">
    <property type="entry name" value="Ribosomal_bS20"/>
    <property type="match status" value="1"/>
</dbReference>
<sequence>MANTASSEKRNRQTQKRRARNVQVRTGVKSAVKKVRELVAKGDAAGAKEALKAAEKAIGKAASKGVVHKNAASRKISRLARSVAKPAPAAAQ</sequence>
<evidence type="ECO:0000256" key="1">
    <source>
        <dbReference type="ARBA" id="ARBA00003134"/>
    </source>
</evidence>
<dbReference type="Proteomes" id="UP001162891">
    <property type="component" value="Chromosome"/>
</dbReference>
<feature type="region of interest" description="Disordered" evidence="9">
    <location>
        <begin position="1"/>
        <end position="28"/>
    </location>
</feature>
<gene>
    <name evidence="8" type="primary">rpsT</name>
    <name evidence="10" type="ORF">AMOR_48980</name>
</gene>
<keyword evidence="5 8" id="KW-0689">Ribosomal protein</keyword>
<keyword evidence="4 8" id="KW-0694">RNA-binding</keyword>
<evidence type="ECO:0000313" key="10">
    <source>
        <dbReference type="EMBL" id="BDG05902.1"/>
    </source>
</evidence>
<evidence type="ECO:0000256" key="4">
    <source>
        <dbReference type="ARBA" id="ARBA00022884"/>
    </source>
</evidence>
<dbReference type="InterPro" id="IPR002583">
    <property type="entry name" value="Ribosomal_bS20"/>
</dbReference>
<evidence type="ECO:0000256" key="5">
    <source>
        <dbReference type="ARBA" id="ARBA00022980"/>
    </source>
</evidence>
<dbReference type="SUPFAM" id="SSF46992">
    <property type="entry name" value="Ribosomal protein S20"/>
    <property type="match status" value="1"/>
</dbReference>
<keyword evidence="11" id="KW-1185">Reference proteome</keyword>
<dbReference type="PANTHER" id="PTHR33398">
    <property type="entry name" value="30S RIBOSOMAL PROTEIN S20"/>
    <property type="match status" value="1"/>
</dbReference>
<dbReference type="PANTHER" id="PTHR33398:SF1">
    <property type="entry name" value="SMALL RIBOSOMAL SUBUNIT PROTEIN BS20C"/>
    <property type="match status" value="1"/>
</dbReference>
<name>A0ABN6N1K9_9BACT</name>
<keyword evidence="6 8" id="KW-0687">Ribonucleoprotein</keyword>
<dbReference type="Pfam" id="PF01649">
    <property type="entry name" value="Ribosomal_S20p"/>
    <property type="match status" value="1"/>
</dbReference>